<evidence type="ECO:0000313" key="4">
    <source>
        <dbReference type="Proteomes" id="UP000240830"/>
    </source>
</evidence>
<feature type="region of interest" description="Disordered" evidence="2">
    <location>
        <begin position="1"/>
        <end position="229"/>
    </location>
</feature>
<feature type="compositionally biased region" description="Low complexity" evidence="2">
    <location>
        <begin position="170"/>
        <end position="186"/>
    </location>
</feature>
<evidence type="ECO:0000256" key="1">
    <source>
        <dbReference type="SAM" id="Coils"/>
    </source>
</evidence>
<reference evidence="3 4" key="1">
    <citation type="submission" date="2016-10" db="EMBL/GenBank/DDBJ databases">
        <title>The genome of Paramicrosporidium saccamoebae is the missing link in understanding Cryptomycota and Microsporidia evolution.</title>
        <authorList>
            <person name="Quandt C.A."/>
            <person name="Beaudet D."/>
            <person name="Corsaro D."/>
            <person name="Michel R."/>
            <person name="Corradi N."/>
            <person name="James T."/>
        </authorList>
    </citation>
    <scope>NUCLEOTIDE SEQUENCE [LARGE SCALE GENOMIC DNA]</scope>
    <source>
        <strain evidence="3 4">KSL3</strain>
    </source>
</reference>
<gene>
    <name evidence="3" type="ORF">PSACC_02704</name>
</gene>
<feature type="compositionally biased region" description="Basic residues" evidence="2">
    <location>
        <begin position="84"/>
        <end position="93"/>
    </location>
</feature>
<feature type="region of interest" description="Disordered" evidence="2">
    <location>
        <begin position="431"/>
        <end position="464"/>
    </location>
</feature>
<name>A0A2H9TIA1_9FUNG</name>
<keyword evidence="4" id="KW-1185">Reference proteome</keyword>
<keyword evidence="1" id="KW-0175">Coiled coil</keyword>
<proteinExistence type="predicted"/>
<protein>
    <submittedName>
        <fullName evidence="3">Uncharacterized protein</fullName>
    </submittedName>
</protein>
<dbReference type="AlphaFoldDB" id="A0A2H9TIA1"/>
<dbReference type="Proteomes" id="UP000240830">
    <property type="component" value="Unassembled WGS sequence"/>
</dbReference>
<comment type="caution">
    <text evidence="3">The sequence shown here is derived from an EMBL/GenBank/DDBJ whole genome shotgun (WGS) entry which is preliminary data.</text>
</comment>
<dbReference type="EMBL" id="MTSL01000173">
    <property type="protein sequence ID" value="PJF17481.1"/>
    <property type="molecule type" value="Genomic_DNA"/>
</dbReference>
<organism evidence="3 4">
    <name type="scientific">Paramicrosporidium saccamoebae</name>
    <dbReference type="NCBI Taxonomy" id="1246581"/>
    <lineage>
        <taxon>Eukaryota</taxon>
        <taxon>Fungi</taxon>
        <taxon>Fungi incertae sedis</taxon>
        <taxon>Cryptomycota</taxon>
        <taxon>Cryptomycota incertae sedis</taxon>
        <taxon>Paramicrosporidium</taxon>
    </lineage>
</organism>
<feature type="compositionally biased region" description="Low complexity" evidence="2">
    <location>
        <begin position="200"/>
        <end position="213"/>
    </location>
</feature>
<feature type="compositionally biased region" description="Polar residues" evidence="2">
    <location>
        <begin position="1"/>
        <end position="12"/>
    </location>
</feature>
<feature type="compositionally biased region" description="Basic and acidic residues" evidence="2">
    <location>
        <begin position="441"/>
        <end position="464"/>
    </location>
</feature>
<sequence length="464" mass="49637">MADNDALSSLKSRLQKSGLDDPNTVPRRSRASRTPIDRAPETFMGATVGAKSATDGEEVSRKSDVPPSSINLADEEDEVISGGRKPRRKRAARARATGADMDPTMLSQMMGAMGGIPGVAPNPPPISEETEEKPAAAVPPQETTPVAMPVDSTPEPETKSPALLSQSSGPVSKSPEPAPKSPEAVSKIPDAVLKTPDAVSKTPDAAADSSSPDKISKPPSPAPIPTPAVVDDAALELLQAEASTLKEKLEEATERADNYDALCRKLVSDQDPDVRAMAEYIGGLLGKEEDLEELQEEHETVKKELESVKKELEEQKTAYSELLATANTGERDPATLEEERGEIAKLQDTLISRDEEIDNLKTKLREANETAESRIAAAAVGVSLPEGVTMPAPGEEDEIIAMAERELQLMEDLIKEQETYINDLEKELGTAEKAASPAAVEETKCKDEAEAERGVEKKVEALPK</sequence>
<evidence type="ECO:0000313" key="3">
    <source>
        <dbReference type="EMBL" id="PJF17481.1"/>
    </source>
</evidence>
<feature type="coiled-coil region" evidence="1">
    <location>
        <begin position="235"/>
        <end position="370"/>
    </location>
</feature>
<accession>A0A2H9TIA1</accession>
<evidence type="ECO:0000256" key="2">
    <source>
        <dbReference type="SAM" id="MobiDB-lite"/>
    </source>
</evidence>